<keyword evidence="2 4" id="KW-0863">Zinc-finger</keyword>
<comment type="caution">
    <text evidence="7">The sequence shown here is derived from an EMBL/GenBank/DDBJ whole genome shotgun (WGS) entry which is preliminary data.</text>
</comment>
<protein>
    <recommendedName>
        <fullName evidence="6">MYND-type domain-containing protein</fullName>
    </recommendedName>
</protein>
<dbReference type="Gene3D" id="6.10.140.2220">
    <property type="match status" value="1"/>
</dbReference>
<evidence type="ECO:0000313" key="7">
    <source>
        <dbReference type="EMBL" id="CAL1527848.1"/>
    </source>
</evidence>
<evidence type="ECO:0000256" key="4">
    <source>
        <dbReference type="PROSITE-ProRule" id="PRU00134"/>
    </source>
</evidence>
<dbReference type="PROSITE" id="PS50865">
    <property type="entry name" value="ZF_MYND_2"/>
    <property type="match status" value="2"/>
</dbReference>
<organism evidence="7 8">
    <name type="scientific">Lymnaea stagnalis</name>
    <name type="common">Great pond snail</name>
    <name type="synonym">Helix stagnalis</name>
    <dbReference type="NCBI Taxonomy" id="6523"/>
    <lineage>
        <taxon>Eukaryota</taxon>
        <taxon>Metazoa</taxon>
        <taxon>Spiralia</taxon>
        <taxon>Lophotrochozoa</taxon>
        <taxon>Mollusca</taxon>
        <taxon>Gastropoda</taxon>
        <taxon>Heterobranchia</taxon>
        <taxon>Euthyneura</taxon>
        <taxon>Panpulmonata</taxon>
        <taxon>Hygrophila</taxon>
        <taxon>Lymnaeoidea</taxon>
        <taxon>Lymnaeidae</taxon>
        <taxon>Lymnaea</taxon>
    </lineage>
</organism>
<dbReference type="AlphaFoldDB" id="A0AAV2H371"/>
<feature type="domain" description="MYND-type" evidence="6">
    <location>
        <begin position="151"/>
        <end position="189"/>
    </location>
</feature>
<dbReference type="Pfam" id="PF01753">
    <property type="entry name" value="zf-MYND"/>
    <property type="match status" value="1"/>
</dbReference>
<evidence type="ECO:0000256" key="2">
    <source>
        <dbReference type="ARBA" id="ARBA00022771"/>
    </source>
</evidence>
<gene>
    <name evidence="7" type="ORF">GSLYS_00002018001</name>
</gene>
<feature type="domain" description="MYND-type" evidence="6">
    <location>
        <begin position="14"/>
        <end position="54"/>
    </location>
</feature>
<keyword evidence="1" id="KW-0479">Metal-binding</keyword>
<dbReference type="InterPro" id="IPR002893">
    <property type="entry name" value="Znf_MYND"/>
</dbReference>
<name>A0AAV2H371_LYMST</name>
<sequence length="342" mass="39392">MEAKTHYFKALKTCSGCNKTFKSKDGVLCVRCNCADYCSKLCCQSDRKNHELDCEHHIFIQSTENFHTSYKELNQVKPNHLVYKFSIEKPNPQPSHKAKNDKGGPKPTGKQSAQKKSDVQSKLQKEGTAVTALGNPVAFHELDDRFVIKECCYCRKTDMKLLMCSRCQYAKYCTKDCQAKHFPTHKSQCKQIGMFNRARMMLLTDPLAAKRLVTYGLTQATLTPQLKDMQTLEEYQRKDRAVQGFYLKIVGRYEHMWHLAIIVEDFNGKRTHVIFHVDEKLKGHITGYPTTGSSPKTFIPLCDCLEPNNFLVLMDSHWHQFLDNTRGIRIDDLDTVHFIHMG</sequence>
<dbReference type="GO" id="GO:0008270">
    <property type="term" value="F:zinc ion binding"/>
    <property type="evidence" value="ECO:0007669"/>
    <property type="project" value="UniProtKB-KW"/>
</dbReference>
<dbReference type="SUPFAM" id="SSF144232">
    <property type="entry name" value="HIT/MYND zinc finger-like"/>
    <property type="match status" value="1"/>
</dbReference>
<dbReference type="EMBL" id="CAXITT010000023">
    <property type="protein sequence ID" value="CAL1527848.1"/>
    <property type="molecule type" value="Genomic_DNA"/>
</dbReference>
<proteinExistence type="predicted"/>
<accession>A0AAV2H371</accession>
<evidence type="ECO:0000313" key="8">
    <source>
        <dbReference type="Proteomes" id="UP001497497"/>
    </source>
</evidence>
<dbReference type="Proteomes" id="UP001497497">
    <property type="component" value="Unassembled WGS sequence"/>
</dbReference>
<keyword evidence="3" id="KW-0862">Zinc</keyword>
<feature type="region of interest" description="Disordered" evidence="5">
    <location>
        <begin position="89"/>
        <end position="121"/>
    </location>
</feature>
<evidence type="ECO:0000259" key="6">
    <source>
        <dbReference type="PROSITE" id="PS50865"/>
    </source>
</evidence>
<keyword evidence="8" id="KW-1185">Reference proteome</keyword>
<evidence type="ECO:0000256" key="5">
    <source>
        <dbReference type="SAM" id="MobiDB-lite"/>
    </source>
</evidence>
<reference evidence="7 8" key="1">
    <citation type="submission" date="2024-04" db="EMBL/GenBank/DDBJ databases">
        <authorList>
            <consortium name="Genoscope - CEA"/>
            <person name="William W."/>
        </authorList>
    </citation>
    <scope>NUCLEOTIDE SEQUENCE [LARGE SCALE GENOMIC DNA]</scope>
</reference>
<evidence type="ECO:0000256" key="3">
    <source>
        <dbReference type="ARBA" id="ARBA00022833"/>
    </source>
</evidence>
<evidence type="ECO:0000256" key="1">
    <source>
        <dbReference type="ARBA" id="ARBA00022723"/>
    </source>
</evidence>
<dbReference type="PROSITE" id="PS01360">
    <property type="entry name" value="ZF_MYND_1"/>
    <property type="match status" value="2"/>
</dbReference>